<dbReference type="EMBL" id="CP000141">
    <property type="protein sequence ID" value="ABB13936.1"/>
    <property type="molecule type" value="Genomic_DNA"/>
</dbReference>
<dbReference type="KEGG" id="chy:CHY_1610"/>
<gene>
    <name evidence="1" type="ordered locus">CHY_1610</name>
</gene>
<accession>Q3ABP6</accession>
<dbReference type="Proteomes" id="UP000002706">
    <property type="component" value="Chromosome"/>
</dbReference>
<proteinExistence type="predicted"/>
<dbReference type="STRING" id="246194.CHY_1610"/>
<evidence type="ECO:0000313" key="2">
    <source>
        <dbReference type="Proteomes" id="UP000002706"/>
    </source>
</evidence>
<sequence length="158" mass="18014">MKNILKLLVLLILSTYLSGCTILEGTPFESLGNKLPDIQILDKIASKLSGKAQLEEAIKNYPEDSKEVVKKALENFKKGKKKVAQIYFSGDESFKKFEDIMKNKKINFEVTAVSESKNTSWVQVNLEGENFLFELWRDSEESKWAIIYVAKGDLKDLE</sequence>
<protein>
    <submittedName>
        <fullName evidence="1">Conserved domain protein</fullName>
    </submittedName>
</protein>
<reference evidence="1 2" key="1">
    <citation type="journal article" date="2005" name="PLoS Genet.">
        <title>Life in hot carbon monoxide: the complete genome sequence of Carboxydothermus hydrogenoformans Z-2901.</title>
        <authorList>
            <person name="Wu M."/>
            <person name="Ren Q."/>
            <person name="Durkin A.S."/>
            <person name="Daugherty S.C."/>
            <person name="Brinkac L.M."/>
            <person name="Dodson R.J."/>
            <person name="Madupu R."/>
            <person name="Sullivan S.A."/>
            <person name="Kolonay J.F."/>
            <person name="Haft D.H."/>
            <person name="Nelson W.C."/>
            <person name="Tallon L.J."/>
            <person name="Jones K.M."/>
            <person name="Ulrich L.E."/>
            <person name="Gonzalez J.M."/>
            <person name="Zhulin I.B."/>
            <person name="Robb F.T."/>
            <person name="Eisen J.A."/>
        </authorList>
    </citation>
    <scope>NUCLEOTIDE SEQUENCE [LARGE SCALE GENOMIC DNA]</scope>
    <source>
        <strain evidence="2">ATCC BAA-161 / DSM 6008 / Z-2901</strain>
    </source>
</reference>
<dbReference type="InParanoid" id="Q3ABP6"/>
<evidence type="ECO:0000313" key="1">
    <source>
        <dbReference type="EMBL" id="ABB13936.1"/>
    </source>
</evidence>
<dbReference type="AlphaFoldDB" id="Q3ABP6"/>
<keyword evidence="2" id="KW-1185">Reference proteome</keyword>
<dbReference type="HOGENOM" id="CLU_1666224_0_0_9"/>
<organism evidence="1 2">
    <name type="scientific">Carboxydothermus hydrogenoformans (strain ATCC BAA-161 / DSM 6008 / Z-2901)</name>
    <dbReference type="NCBI Taxonomy" id="246194"/>
    <lineage>
        <taxon>Bacteria</taxon>
        <taxon>Bacillati</taxon>
        <taxon>Bacillota</taxon>
        <taxon>Clostridia</taxon>
        <taxon>Thermoanaerobacterales</taxon>
        <taxon>Thermoanaerobacteraceae</taxon>
        <taxon>Carboxydothermus</taxon>
    </lineage>
</organism>
<name>Q3ABP6_CARHZ</name>
<dbReference type="RefSeq" id="WP_011344513.1">
    <property type="nucleotide sequence ID" value="NC_007503.1"/>
</dbReference>